<dbReference type="PANTHER" id="PTHR34112:SF18">
    <property type="entry name" value="C-JUN-AMINO-TERMINAL KINASE-INTERACTING PROTEIN"/>
    <property type="match status" value="1"/>
</dbReference>
<evidence type="ECO:0000313" key="17">
    <source>
        <dbReference type="EMBL" id="KAG6608068.1"/>
    </source>
</evidence>
<dbReference type="Pfam" id="PF06814">
    <property type="entry name" value="GOST_TM"/>
    <property type="match status" value="1"/>
</dbReference>
<feature type="compositionally biased region" description="Basic and acidic residues" evidence="13">
    <location>
        <begin position="1196"/>
        <end position="1205"/>
    </location>
</feature>
<evidence type="ECO:0000256" key="13">
    <source>
        <dbReference type="SAM" id="MobiDB-lite"/>
    </source>
</evidence>
<feature type="domain" description="GOST seven transmembrane" evidence="15">
    <location>
        <begin position="648"/>
        <end position="893"/>
    </location>
</feature>
<feature type="transmembrane region" description="Helical" evidence="14">
    <location>
        <begin position="680"/>
        <end position="700"/>
    </location>
</feature>
<feature type="region of interest" description="Disordered" evidence="13">
    <location>
        <begin position="1386"/>
        <end position="1410"/>
    </location>
</feature>
<evidence type="ECO:0000259" key="15">
    <source>
        <dbReference type="Pfam" id="PF06814"/>
    </source>
</evidence>
<organism evidence="17 18">
    <name type="scientific">Cucurbita argyrosperma subsp. sororia</name>
    <dbReference type="NCBI Taxonomy" id="37648"/>
    <lineage>
        <taxon>Eukaryota</taxon>
        <taxon>Viridiplantae</taxon>
        <taxon>Streptophyta</taxon>
        <taxon>Embryophyta</taxon>
        <taxon>Tracheophyta</taxon>
        <taxon>Spermatophyta</taxon>
        <taxon>Magnoliopsida</taxon>
        <taxon>eudicotyledons</taxon>
        <taxon>Gunneridae</taxon>
        <taxon>Pentapetalae</taxon>
        <taxon>rosids</taxon>
        <taxon>fabids</taxon>
        <taxon>Cucurbitales</taxon>
        <taxon>Cucurbitaceae</taxon>
        <taxon>Cucurbiteae</taxon>
        <taxon>Cucurbita</taxon>
    </lineage>
</organism>
<evidence type="ECO:0000256" key="2">
    <source>
        <dbReference type="ARBA" id="ARBA00004323"/>
    </source>
</evidence>
<evidence type="ECO:0000259" key="16">
    <source>
        <dbReference type="Pfam" id="PF13334"/>
    </source>
</evidence>
<dbReference type="FunFam" id="3.90.550.50:FF:000002">
    <property type="entry name" value="Hexosyltransferase"/>
    <property type="match status" value="1"/>
</dbReference>
<keyword evidence="5" id="KW-0328">Glycosyltransferase</keyword>
<evidence type="ECO:0000256" key="5">
    <source>
        <dbReference type="ARBA" id="ARBA00022676"/>
    </source>
</evidence>
<evidence type="ECO:0000256" key="8">
    <source>
        <dbReference type="ARBA" id="ARBA00022968"/>
    </source>
</evidence>
<dbReference type="Pfam" id="PF13334">
    <property type="entry name" value="DUF4094"/>
    <property type="match status" value="1"/>
</dbReference>
<feature type="region of interest" description="Disordered" evidence="13">
    <location>
        <begin position="1479"/>
        <end position="1512"/>
    </location>
</feature>
<comment type="caution">
    <text evidence="17">The sequence shown here is derived from an EMBL/GenBank/DDBJ whole genome shotgun (WGS) entry which is preliminary data.</text>
</comment>
<feature type="compositionally biased region" description="Low complexity" evidence="13">
    <location>
        <begin position="1157"/>
        <end position="1167"/>
    </location>
</feature>
<evidence type="ECO:0000256" key="12">
    <source>
        <dbReference type="ARBA" id="ARBA00023211"/>
    </source>
</evidence>
<feature type="transmembrane region" description="Helical" evidence="14">
    <location>
        <begin position="12"/>
        <end position="33"/>
    </location>
</feature>
<sequence length="1732" mass="192853">MKNRGFRKISIAWFPFFCFPFFLLGMLVTNRIWSVPESNGQVISRHRHEQELQIVSEDNPIKMPAEKRDMMTEVYRTNEAIKSLDKKITMLNMDLVEARNSREVHSFENYTPSVESSVQNNLPKKKMLMVIGINTAFSSRRRRDSVRETWMPRGEKLFQLEREKGIVVRFMIGHSATSNSILDRAIDSEDSLHKDFLRLEHIEGYHELSAKTKAFFSTAVSIWDADFYVKIDDDVHVNLGMLATTLAYHRSKPRVYIGCMKSGPVLSSKAVKYHEPEFWKFGEEGNKYFRHATGQIYAISKDLANYIANNQLILHKYANEDVSLGAWLIGLEVEHIDDRNMCCGTPPDCEWKAQAGNMCVASFDWSCSGICKSVERIKNVHEKCGEGNTSWTLFGSSTGYETLSRNTARKTSKEVTIVNHENTATFLEIEFHKADIDIDIGSDMACKISLTLNLANASIHFYDKEAFIDVGNSFLLSGGSEGLAASLAANSDTPSVRNVQSSIQFYNITFWRSKAAADQHTDMEHSTGLIQVIIFEAADRDNIGGSAYGGQRAVCCTPDLAKFEGCKQGEVIKRPSSSDINWPVVLNVQFSGNYLHTRMEDMEVSITKTGMYNLFFVTCDPNLKGLVMSGRTKWKNPHGYLPGRMFSLMRFYVCMSVAYLLLIVIWLSQYVRFWRDILQLQHCITVIVALGLFEMVLWYFEYVNFNDTGIRPVVITTWVVTVAAVRKTVTRLLILSIAMGYGVVRPTLGGLTSKVLLLGITYFLASELLDITEYVGIINDVSGRARLLLVLPDAFLDAFLILWIFTSLSRTLEQLQMKRSSVKLEIYRKFSNALVATVIASVAWIGYEVYFKATDPFNERWQSAWIITAFWNILAFALLCVICYLWAPSQSSQRYAYSDEIGAQSDDEEAQSLNRAKPEISPVHGSPRLDHPILNGSVNWILRARPATWQHKEECKTDIIFSCEEECRSSHVTLSINFFYSPFPIPSLFSSSLAWRTNNHQLNSHSISDDNSIPILPKFFPDSFIYLLSSPTLQLLPSSQTHCFDTGFHSPLIPTPLLSPSFQFQSLGSRYNLHSYFYRHFTLLQSFAINAFGETSEGFKRYCHCQLEFSNNVTVTLGYVRFLVITISNAESLLEENKSARQGGKSEPTLVPEWLRNSGSVSGSGNSAQQFASPSPNSDVSSQAQYSRSRTSKSISDIDKPHIDLLDWSSSSSSKRSSSHVSGKNAYSSFNRNHRDRDREKEKETSNLGDPWGHDFSGPLANTYSSRADKGALQRSQSMISRKQGDLFPQRVAADSKSGGYNRNPNINGFHSGSTINGITDKAVFDKDFPSLGSEERQGGPDVGRISSPGLTTSVQSLTIGNSTFIGWEGWTSALAEVPTIVTGSTAAPSSVQPTVAANSGLGSPNATTPRKMAEALTQAPTRARAAPQSTESQRLEELAIKQSRQLIPVTPSMPKVSVLNSFEKSKSKGASRTTELHVPAKGGHQQLPVVQHNSQSLRGGQVKSDSPKASHGKFLVLKPVWENGVLKDSSNPISNVNSRAPNCQPSVASSATPKTSRNNLNPPSSLERKAAALDLKSASTLEKRPPSQSQSRNDFFNLIKKKTSVNGSTSLQDSGICTSPVKEKSGIVNEEVGGSPLQPSTVTDELISNGNITEEDQRFSKTVNKSLSPSIALCTDEEEAAFLRSLGWEENSGDDEALTEEEINAFYEQYMKMKPSLKPIRCKLPEPSNAV</sequence>
<feature type="compositionally biased region" description="Polar residues" evidence="13">
    <location>
        <begin position="1533"/>
        <end position="1565"/>
    </location>
</feature>
<evidence type="ECO:0000256" key="11">
    <source>
        <dbReference type="ARBA" id="ARBA00023136"/>
    </source>
</evidence>
<evidence type="ECO:0000256" key="4">
    <source>
        <dbReference type="ARBA" id="ARBA00008661"/>
    </source>
</evidence>
<keyword evidence="8" id="KW-0735">Signal-anchor</keyword>
<name>A0AAV6P9P3_9ROSI</name>
<keyword evidence="6" id="KW-0808">Transferase</keyword>
<evidence type="ECO:0000256" key="6">
    <source>
        <dbReference type="ARBA" id="ARBA00022679"/>
    </source>
</evidence>
<evidence type="ECO:0000256" key="3">
    <source>
        <dbReference type="ARBA" id="ARBA00004922"/>
    </source>
</evidence>
<evidence type="ECO:0000256" key="1">
    <source>
        <dbReference type="ARBA" id="ARBA00001936"/>
    </source>
</evidence>
<feature type="transmembrane region" description="Helical" evidence="14">
    <location>
        <begin position="785"/>
        <end position="805"/>
    </location>
</feature>
<dbReference type="Pfam" id="PF01762">
    <property type="entry name" value="Galactosyl_T"/>
    <property type="match status" value="1"/>
</dbReference>
<comment type="subcellular location">
    <subcellularLocation>
        <location evidence="2">Golgi apparatus membrane</location>
        <topology evidence="2">Single-pass type II membrane protein</topology>
    </subcellularLocation>
</comment>
<keyword evidence="18" id="KW-1185">Reference proteome</keyword>
<comment type="pathway">
    <text evidence="3">Protein modification; protein glycosylation.</text>
</comment>
<dbReference type="InterPro" id="IPR025298">
    <property type="entry name" value="DUF4094"/>
</dbReference>
<dbReference type="EMBL" id="JAGKQH010000001">
    <property type="protein sequence ID" value="KAG6608068.1"/>
    <property type="molecule type" value="Genomic_DNA"/>
</dbReference>
<evidence type="ECO:0000256" key="10">
    <source>
        <dbReference type="ARBA" id="ARBA00023034"/>
    </source>
</evidence>
<keyword evidence="7 14" id="KW-0812">Transmembrane</keyword>
<dbReference type="GO" id="GO:0000139">
    <property type="term" value="C:Golgi membrane"/>
    <property type="evidence" value="ECO:0007669"/>
    <property type="project" value="UniProtKB-SubCell"/>
</dbReference>
<dbReference type="PANTHER" id="PTHR34112">
    <property type="entry name" value="C-JUN-AMINO-TERMINAL KINASE-INTERACTING PROTEIN"/>
    <property type="match status" value="1"/>
</dbReference>
<feature type="transmembrane region" description="Helical" evidence="14">
    <location>
        <begin position="712"/>
        <end position="734"/>
    </location>
</feature>
<feature type="transmembrane region" description="Helical" evidence="14">
    <location>
        <begin position="865"/>
        <end position="887"/>
    </location>
</feature>
<gene>
    <name evidence="17" type="primary">B3GALT7</name>
    <name evidence="17" type="ORF">SDJN03_01410</name>
</gene>
<evidence type="ECO:0000256" key="14">
    <source>
        <dbReference type="SAM" id="Phobius"/>
    </source>
</evidence>
<feature type="transmembrane region" description="Helical" evidence="14">
    <location>
        <begin position="826"/>
        <end position="845"/>
    </location>
</feature>
<feature type="compositionally biased region" description="Basic and acidic residues" evidence="13">
    <location>
        <begin position="1233"/>
        <end position="1245"/>
    </location>
</feature>
<evidence type="ECO:0000313" key="18">
    <source>
        <dbReference type="Proteomes" id="UP000685013"/>
    </source>
</evidence>
<keyword evidence="12" id="KW-0464">Manganese</keyword>
<feature type="compositionally biased region" description="Low complexity" evidence="13">
    <location>
        <begin position="1209"/>
        <end position="1222"/>
    </location>
</feature>
<feature type="domain" description="DUF4094" evidence="16">
    <location>
        <begin position="12"/>
        <end position="100"/>
    </location>
</feature>
<feature type="compositionally biased region" description="Polar residues" evidence="13">
    <location>
        <begin position="1386"/>
        <end position="1409"/>
    </location>
</feature>
<feature type="region of interest" description="Disordered" evidence="13">
    <location>
        <begin position="1136"/>
        <end position="1282"/>
    </location>
</feature>
<dbReference type="InterPro" id="IPR053937">
    <property type="entry name" value="GOST_TM"/>
</dbReference>
<feature type="non-terminal residue" evidence="17">
    <location>
        <position position="1"/>
    </location>
</feature>
<protein>
    <submittedName>
        <fullName evidence="17">Beta-1,3-galactosyltransferase 7</fullName>
    </submittedName>
</protein>
<proteinExistence type="inferred from homology"/>
<dbReference type="GO" id="GO:0016758">
    <property type="term" value="F:hexosyltransferase activity"/>
    <property type="evidence" value="ECO:0007669"/>
    <property type="project" value="InterPro"/>
</dbReference>
<keyword evidence="10" id="KW-0333">Golgi apparatus</keyword>
<evidence type="ECO:0000256" key="9">
    <source>
        <dbReference type="ARBA" id="ARBA00022989"/>
    </source>
</evidence>
<keyword evidence="9 14" id="KW-1133">Transmembrane helix</keyword>
<keyword evidence="11 14" id="KW-0472">Membrane</keyword>
<reference evidence="17 18" key="1">
    <citation type="journal article" date="2021" name="Hortic Res">
        <title>The domestication of Cucurbita argyrosperma as revealed by the genome of its wild relative.</title>
        <authorList>
            <person name="Barrera-Redondo J."/>
            <person name="Sanchez-de la Vega G."/>
            <person name="Aguirre-Liguori J.A."/>
            <person name="Castellanos-Morales G."/>
            <person name="Gutierrez-Guerrero Y.T."/>
            <person name="Aguirre-Dugua X."/>
            <person name="Aguirre-Planter E."/>
            <person name="Tenaillon M.I."/>
            <person name="Lira-Saade R."/>
            <person name="Eguiarte L.E."/>
        </authorList>
    </citation>
    <scope>NUCLEOTIDE SEQUENCE [LARGE SCALE GENOMIC DNA]</scope>
    <source>
        <strain evidence="17">JBR-2021</strain>
    </source>
</reference>
<feature type="transmembrane region" description="Helical" evidence="14">
    <location>
        <begin position="649"/>
        <end position="668"/>
    </location>
</feature>
<dbReference type="InterPro" id="IPR002659">
    <property type="entry name" value="Glyco_trans_31"/>
</dbReference>
<feature type="compositionally biased region" description="Polar residues" evidence="13">
    <location>
        <begin position="1168"/>
        <end position="1195"/>
    </location>
</feature>
<evidence type="ECO:0000256" key="7">
    <source>
        <dbReference type="ARBA" id="ARBA00022692"/>
    </source>
</evidence>
<accession>A0AAV6P9P3</accession>
<feature type="region of interest" description="Disordered" evidence="13">
    <location>
        <begin position="1533"/>
        <end position="1566"/>
    </location>
</feature>
<dbReference type="Proteomes" id="UP000685013">
    <property type="component" value="Chromosome 1"/>
</dbReference>
<comment type="cofactor">
    <cofactor evidence="1">
        <name>Mn(2+)</name>
        <dbReference type="ChEBI" id="CHEBI:29035"/>
    </cofactor>
</comment>
<comment type="similarity">
    <text evidence="4">Belongs to the glycosyltransferase 31 family.</text>
</comment>